<organism evidence="2 3">
    <name type="scientific">Yersinia kristensenii</name>
    <dbReference type="NCBI Taxonomy" id="28152"/>
    <lineage>
        <taxon>Bacteria</taxon>
        <taxon>Pseudomonadati</taxon>
        <taxon>Pseudomonadota</taxon>
        <taxon>Gammaproteobacteria</taxon>
        <taxon>Enterobacterales</taxon>
        <taxon>Yersiniaceae</taxon>
        <taxon>Yersinia</taxon>
    </lineage>
</organism>
<reference evidence="2 3" key="1">
    <citation type="submission" date="2015-03" db="EMBL/GenBank/DDBJ databases">
        <authorList>
            <person name="Murphy D."/>
        </authorList>
    </citation>
    <scope>NUCLEOTIDE SEQUENCE [LARGE SCALE GENOMIC DNA]</scope>
    <source>
        <strain evidence="2 3">FCF326</strain>
    </source>
</reference>
<gene>
    <name evidence="2" type="ORF">ERS008491_02020</name>
</gene>
<evidence type="ECO:0000259" key="1">
    <source>
        <dbReference type="Pfam" id="PF13539"/>
    </source>
</evidence>
<proteinExistence type="predicted"/>
<name>A0A0T9L9F3_YERKR</name>
<dbReference type="AlphaFoldDB" id="A0A0T9L9F3"/>
<dbReference type="GO" id="GO:0008233">
    <property type="term" value="F:peptidase activity"/>
    <property type="evidence" value="ECO:0007669"/>
    <property type="project" value="InterPro"/>
</dbReference>
<accession>A0A0T9L9F3</accession>
<dbReference type="EMBL" id="CPYI01000007">
    <property type="protein sequence ID" value="CNE70409.1"/>
    <property type="molecule type" value="Genomic_DNA"/>
</dbReference>
<dbReference type="InterPro" id="IPR039561">
    <property type="entry name" value="Peptidase_M15C"/>
</dbReference>
<dbReference type="Pfam" id="PF13539">
    <property type="entry name" value="Peptidase_M15_4"/>
    <property type="match status" value="1"/>
</dbReference>
<dbReference type="RefSeq" id="WP_050119342.1">
    <property type="nucleotide sequence ID" value="NZ_CAWMAB010000007.1"/>
</dbReference>
<dbReference type="Gene3D" id="3.30.1380.10">
    <property type="match status" value="1"/>
</dbReference>
<dbReference type="SUPFAM" id="SSF55166">
    <property type="entry name" value="Hedgehog/DD-peptidase"/>
    <property type="match status" value="1"/>
</dbReference>
<dbReference type="Proteomes" id="UP000045824">
    <property type="component" value="Unassembled WGS sequence"/>
</dbReference>
<dbReference type="InterPro" id="IPR009045">
    <property type="entry name" value="Zn_M74/Hedgehog-like"/>
</dbReference>
<sequence length="113" mass="12520">MTLSEKQQKFTQMIGMLITFAYANGYQLTFGEAYRTPAQAALNAKAGIGISNSLHTSRLAVDFNLFINGVYHTKTEAFLPLGKYWESIGGTWGGRFKSNPDGNHFSLEHNGVR</sequence>
<evidence type="ECO:0000313" key="2">
    <source>
        <dbReference type="EMBL" id="CNE70409.1"/>
    </source>
</evidence>
<feature type="domain" description="Peptidase M15C" evidence="1">
    <location>
        <begin position="52"/>
        <end position="106"/>
    </location>
</feature>
<evidence type="ECO:0000313" key="3">
    <source>
        <dbReference type="Proteomes" id="UP000045824"/>
    </source>
</evidence>
<protein>
    <submittedName>
        <fullName evidence="2">Phage-like protein</fullName>
    </submittedName>
</protein>